<dbReference type="EMBL" id="BAABFT010000011">
    <property type="protein sequence ID" value="GAA4331644.1"/>
    <property type="molecule type" value="Genomic_DNA"/>
</dbReference>
<keyword evidence="3" id="KW-1185">Reference proteome</keyword>
<dbReference type="Pfam" id="PF07791">
    <property type="entry name" value="Imm11"/>
    <property type="match status" value="1"/>
</dbReference>
<evidence type="ECO:0000313" key="2">
    <source>
        <dbReference type="EMBL" id="GAA4331644.1"/>
    </source>
</evidence>
<name>A0ABP8GY60_9SPHI</name>
<organism evidence="2 3">
    <name type="scientific">Mucilaginibacter gynuensis</name>
    <dbReference type="NCBI Taxonomy" id="1302236"/>
    <lineage>
        <taxon>Bacteria</taxon>
        <taxon>Pseudomonadati</taxon>
        <taxon>Bacteroidota</taxon>
        <taxon>Sphingobacteriia</taxon>
        <taxon>Sphingobacteriales</taxon>
        <taxon>Sphingobacteriaceae</taxon>
        <taxon>Mucilaginibacter</taxon>
    </lineage>
</organism>
<evidence type="ECO:0000313" key="3">
    <source>
        <dbReference type="Proteomes" id="UP001500582"/>
    </source>
</evidence>
<proteinExistence type="predicted"/>
<dbReference type="Proteomes" id="UP001500582">
    <property type="component" value="Unassembled WGS sequence"/>
</dbReference>
<protein>
    <recommendedName>
        <fullName evidence="1">Immunity MXAN-0049 protein domain-containing protein</fullName>
    </recommendedName>
</protein>
<reference evidence="3" key="1">
    <citation type="journal article" date="2019" name="Int. J. Syst. Evol. Microbiol.">
        <title>The Global Catalogue of Microorganisms (GCM) 10K type strain sequencing project: providing services to taxonomists for standard genome sequencing and annotation.</title>
        <authorList>
            <consortium name="The Broad Institute Genomics Platform"/>
            <consortium name="The Broad Institute Genome Sequencing Center for Infectious Disease"/>
            <person name="Wu L."/>
            <person name="Ma J."/>
        </authorList>
    </citation>
    <scope>NUCLEOTIDE SEQUENCE [LARGE SCALE GENOMIC DNA]</scope>
    <source>
        <strain evidence="3">JCM 17705</strain>
    </source>
</reference>
<evidence type="ECO:0000259" key="1">
    <source>
        <dbReference type="Pfam" id="PF07791"/>
    </source>
</evidence>
<sequence>MVINNFFTVESKLLSSSFQAAPVGLPHEDENRLYGEHKLIQGDYSDITFPVIFKYSSGNKLNDVIDTGWAGLYLISNKMLTILEENNVSGFKAYPSLIIDKLGNPIKGYHGFSVTGRCGAIDYERPEIIEKSFVPNGPLVRFYKGLYVGLDQWDGKDIFLPEGNFNIIISMRAAEVLKKAKLTNLVFRNLADIETPLFGVLK</sequence>
<comment type="caution">
    <text evidence="2">The sequence shown here is derived from an EMBL/GenBank/DDBJ whole genome shotgun (WGS) entry which is preliminary data.</text>
</comment>
<dbReference type="RefSeq" id="WP_345212705.1">
    <property type="nucleotide sequence ID" value="NZ_BAABFT010000011.1"/>
</dbReference>
<accession>A0ABP8GY60</accession>
<feature type="domain" description="Immunity MXAN-0049 protein" evidence="1">
    <location>
        <begin position="43"/>
        <end position="191"/>
    </location>
</feature>
<gene>
    <name evidence="2" type="ORF">GCM10023149_37580</name>
</gene>
<dbReference type="InterPro" id="IPR012433">
    <property type="entry name" value="Imm11"/>
</dbReference>